<feature type="transmembrane region" description="Helical" evidence="6">
    <location>
        <begin position="110"/>
        <end position="129"/>
    </location>
</feature>
<dbReference type="InterPro" id="IPR037185">
    <property type="entry name" value="EmrE-like"/>
</dbReference>
<evidence type="ECO:0000313" key="9">
    <source>
        <dbReference type="Proteomes" id="UP001260872"/>
    </source>
</evidence>
<evidence type="ECO:0000256" key="1">
    <source>
        <dbReference type="ARBA" id="ARBA00004141"/>
    </source>
</evidence>
<keyword evidence="9" id="KW-1185">Reference proteome</keyword>
<feature type="domain" description="EamA" evidence="7">
    <location>
        <begin position="50"/>
        <end position="182"/>
    </location>
</feature>
<dbReference type="SUPFAM" id="SSF103481">
    <property type="entry name" value="Multidrug resistance efflux transporter EmrE"/>
    <property type="match status" value="2"/>
</dbReference>
<dbReference type="PANTHER" id="PTHR32322">
    <property type="entry name" value="INNER MEMBRANE TRANSPORTER"/>
    <property type="match status" value="1"/>
</dbReference>
<feature type="transmembrane region" description="Helical" evidence="6">
    <location>
        <begin position="50"/>
        <end position="73"/>
    </location>
</feature>
<feature type="transmembrane region" description="Helical" evidence="6">
    <location>
        <begin position="167"/>
        <end position="186"/>
    </location>
</feature>
<organism evidence="8 9">
    <name type="scientific">Nesterenkonia flava</name>
    <dbReference type="NCBI Taxonomy" id="469799"/>
    <lineage>
        <taxon>Bacteria</taxon>
        <taxon>Bacillati</taxon>
        <taxon>Actinomycetota</taxon>
        <taxon>Actinomycetes</taxon>
        <taxon>Micrococcales</taxon>
        <taxon>Micrococcaceae</taxon>
        <taxon>Nesterenkonia</taxon>
    </lineage>
</organism>
<feature type="transmembrane region" description="Helical" evidence="6">
    <location>
        <begin position="135"/>
        <end position="155"/>
    </location>
</feature>
<evidence type="ECO:0000256" key="2">
    <source>
        <dbReference type="ARBA" id="ARBA00007362"/>
    </source>
</evidence>
<proteinExistence type="inferred from homology"/>
<feature type="transmembrane region" description="Helical" evidence="6">
    <location>
        <begin position="313"/>
        <end position="331"/>
    </location>
</feature>
<comment type="caution">
    <text evidence="8">The sequence shown here is derived from an EMBL/GenBank/DDBJ whole genome shotgun (WGS) entry which is preliminary data.</text>
</comment>
<dbReference type="EMBL" id="JAVKGT010000015">
    <property type="protein sequence ID" value="MDR5711914.1"/>
    <property type="molecule type" value="Genomic_DNA"/>
</dbReference>
<evidence type="ECO:0000256" key="4">
    <source>
        <dbReference type="ARBA" id="ARBA00022989"/>
    </source>
</evidence>
<feature type="domain" description="EamA" evidence="7">
    <location>
        <begin position="194"/>
        <end position="330"/>
    </location>
</feature>
<dbReference type="InterPro" id="IPR000620">
    <property type="entry name" value="EamA_dom"/>
</dbReference>
<dbReference type="Proteomes" id="UP001260872">
    <property type="component" value="Unassembled WGS sequence"/>
</dbReference>
<feature type="transmembrane region" description="Helical" evidence="6">
    <location>
        <begin position="224"/>
        <end position="246"/>
    </location>
</feature>
<accession>A0ABU1FTE4</accession>
<reference evidence="9" key="1">
    <citation type="submission" date="2023-07" db="EMBL/GenBank/DDBJ databases">
        <title>Description of three actinobacteria isolated from air of manufacturing shop in a pharmaceutical factory.</title>
        <authorList>
            <person name="Zhang D.-F."/>
        </authorList>
    </citation>
    <scope>NUCLEOTIDE SEQUENCE [LARGE SCALE GENOMIC DNA]</scope>
    <source>
        <strain evidence="9">CCTCC AB 207010</strain>
    </source>
</reference>
<evidence type="ECO:0000256" key="5">
    <source>
        <dbReference type="ARBA" id="ARBA00023136"/>
    </source>
</evidence>
<evidence type="ECO:0000256" key="6">
    <source>
        <dbReference type="SAM" id="Phobius"/>
    </source>
</evidence>
<feature type="transmembrane region" description="Helical" evidence="6">
    <location>
        <begin position="258"/>
        <end position="279"/>
    </location>
</feature>
<keyword evidence="4 6" id="KW-1133">Transmembrane helix</keyword>
<feature type="transmembrane region" description="Helical" evidence="6">
    <location>
        <begin position="192"/>
        <end position="212"/>
    </location>
</feature>
<evidence type="ECO:0000256" key="3">
    <source>
        <dbReference type="ARBA" id="ARBA00022692"/>
    </source>
</evidence>
<keyword evidence="3 6" id="KW-0812">Transmembrane</keyword>
<gene>
    <name evidence="8" type="ORF">RH857_07170</name>
</gene>
<evidence type="ECO:0000259" key="7">
    <source>
        <dbReference type="Pfam" id="PF00892"/>
    </source>
</evidence>
<comment type="similarity">
    <text evidence="2">Belongs to the EamA transporter family.</text>
</comment>
<feature type="transmembrane region" description="Helical" evidence="6">
    <location>
        <begin position="291"/>
        <end position="307"/>
    </location>
</feature>
<protein>
    <submittedName>
        <fullName evidence="8">DMT family transporter</fullName>
    </submittedName>
</protein>
<feature type="transmembrane region" description="Helical" evidence="6">
    <location>
        <begin position="79"/>
        <end position="98"/>
    </location>
</feature>
<keyword evidence="5 6" id="KW-0472">Membrane</keyword>
<dbReference type="InterPro" id="IPR050638">
    <property type="entry name" value="AA-Vitamin_Transporters"/>
</dbReference>
<evidence type="ECO:0000313" key="8">
    <source>
        <dbReference type="EMBL" id="MDR5711914.1"/>
    </source>
</evidence>
<dbReference type="Pfam" id="PF00892">
    <property type="entry name" value="EamA"/>
    <property type="match status" value="2"/>
</dbReference>
<dbReference type="PANTHER" id="PTHR32322:SF2">
    <property type="entry name" value="EAMA DOMAIN-CONTAINING PROTEIN"/>
    <property type="match status" value="1"/>
</dbReference>
<dbReference type="RefSeq" id="WP_344040694.1">
    <property type="nucleotide sequence ID" value="NZ_BAAAOC010000089.1"/>
</dbReference>
<name>A0ABU1FTE4_9MICC</name>
<comment type="subcellular location">
    <subcellularLocation>
        <location evidence="1">Membrane</location>
        <topology evidence="1">Multi-pass membrane protein</topology>
    </subcellularLocation>
</comment>
<sequence>MPERLNAGRGETGGHSRTVATRRLCRAVRSYDVTVNSAARPSASSYASQGVILMLVGTLALAGSAAMISAIDAEPISTAAWRCLLAVPMLLPFALWELGRVERSAALPRATLVGAVVAGVAIGVDYSFYNTSILLIGAGIATVLINIQLVILPLIAWMVEGVRPMPALAWIVPLMLLGVALTAGAFDAGSLNLTGVLAGLAAGTGYALYLAIIRRTAPPTLRPAPFTVLAIVCLSAGLVTLVAALASGRLTVPQGTGWLWFLALAFVGQVVTYLCFNIAMTRVSETTSSTLMLLSAVFALGFGVVLFDQVPTLWQLLGCAMIIAGAWFASVRSARRG</sequence>